<evidence type="ECO:0000256" key="5">
    <source>
        <dbReference type="ARBA" id="ARBA00023128"/>
    </source>
</evidence>
<dbReference type="GO" id="GO:0042720">
    <property type="term" value="C:mitochondrial inner membrane peptidase complex"/>
    <property type="evidence" value="ECO:0007669"/>
    <property type="project" value="TreeGrafter"/>
</dbReference>
<evidence type="ECO:0000259" key="10">
    <source>
        <dbReference type="Pfam" id="PF10502"/>
    </source>
</evidence>
<dbReference type="InterPro" id="IPR052064">
    <property type="entry name" value="Mito_IMP1_subunit"/>
</dbReference>
<keyword evidence="5" id="KW-0496">Mitochondrion</keyword>
<evidence type="ECO:0000256" key="7">
    <source>
        <dbReference type="ARBA" id="ARBA00038445"/>
    </source>
</evidence>
<comment type="caution">
    <text evidence="11">The sequence shown here is derived from an EMBL/GenBank/DDBJ whole genome shotgun (WGS) entry which is preliminary data.</text>
</comment>
<evidence type="ECO:0000256" key="1">
    <source>
        <dbReference type="ARBA" id="ARBA00004273"/>
    </source>
</evidence>
<dbReference type="PROSITE" id="PS00501">
    <property type="entry name" value="SPASE_I_1"/>
    <property type="match status" value="1"/>
</dbReference>
<accession>D3BL70</accession>
<dbReference type="InterPro" id="IPR019756">
    <property type="entry name" value="Pept_S26A_signal_pept_1_Ser-AS"/>
</dbReference>
<dbReference type="OMA" id="KGYVWIE"/>
<evidence type="ECO:0000256" key="4">
    <source>
        <dbReference type="ARBA" id="ARBA00022801"/>
    </source>
</evidence>
<keyword evidence="4" id="KW-0378">Hydrolase</keyword>
<feature type="domain" description="Peptidase S26" evidence="10">
    <location>
        <begin position="106"/>
        <end position="190"/>
    </location>
</feature>
<dbReference type="SUPFAM" id="SSF51306">
    <property type="entry name" value="LexA/Signal peptidase"/>
    <property type="match status" value="1"/>
</dbReference>
<evidence type="ECO:0000256" key="8">
    <source>
        <dbReference type="PIRSR" id="PIRSR600223-1"/>
    </source>
</evidence>
<dbReference type="InterPro" id="IPR000223">
    <property type="entry name" value="Pept_S26A_signal_pept_1"/>
</dbReference>
<reference evidence="11 12" key="1">
    <citation type="journal article" date="2011" name="Genome Res.">
        <title>Phylogeny-wide analysis of social amoeba genomes highlights ancient origins for complex intercellular communication.</title>
        <authorList>
            <person name="Heidel A.J."/>
            <person name="Lawal H.M."/>
            <person name="Felder M."/>
            <person name="Schilde C."/>
            <person name="Helps N.R."/>
            <person name="Tunggal B."/>
            <person name="Rivero F."/>
            <person name="John U."/>
            <person name="Schleicher M."/>
            <person name="Eichinger L."/>
            <person name="Platzer M."/>
            <person name="Noegel A.A."/>
            <person name="Schaap P."/>
            <person name="Gloeckner G."/>
        </authorList>
    </citation>
    <scope>NUCLEOTIDE SEQUENCE [LARGE SCALE GENOMIC DNA]</scope>
    <source>
        <strain evidence="12">ATCC 26659 / Pp 5 / PN500</strain>
    </source>
</reference>
<dbReference type="PRINTS" id="PR00727">
    <property type="entry name" value="LEADERPTASE"/>
</dbReference>
<feature type="domain" description="Peptidase S26" evidence="10">
    <location>
        <begin position="199"/>
        <end position="237"/>
    </location>
</feature>
<organism evidence="11 12">
    <name type="scientific">Heterostelium pallidum (strain ATCC 26659 / Pp 5 / PN500)</name>
    <name type="common">Cellular slime mold</name>
    <name type="synonym">Polysphondylium pallidum</name>
    <dbReference type="NCBI Taxonomy" id="670386"/>
    <lineage>
        <taxon>Eukaryota</taxon>
        <taxon>Amoebozoa</taxon>
        <taxon>Evosea</taxon>
        <taxon>Eumycetozoa</taxon>
        <taxon>Dictyostelia</taxon>
        <taxon>Acytosteliales</taxon>
        <taxon>Acytosteliaceae</taxon>
        <taxon>Heterostelium</taxon>
    </lineage>
</organism>
<dbReference type="Gene3D" id="2.10.109.10">
    <property type="entry name" value="Umud Fragment, subunit A"/>
    <property type="match status" value="1"/>
</dbReference>
<dbReference type="InParanoid" id="D3BL70"/>
<dbReference type="Proteomes" id="UP000001396">
    <property type="component" value="Unassembled WGS sequence"/>
</dbReference>
<dbReference type="RefSeq" id="XP_020429932.1">
    <property type="nucleotide sequence ID" value="XM_020580099.1"/>
</dbReference>
<keyword evidence="2" id="KW-0645">Protease</keyword>
<dbReference type="GO" id="GO:0006627">
    <property type="term" value="P:protein processing involved in protein targeting to mitochondrion"/>
    <property type="evidence" value="ECO:0007669"/>
    <property type="project" value="TreeGrafter"/>
</dbReference>
<dbReference type="STRING" id="670386.D3BL70"/>
<feature type="active site" evidence="8">
    <location>
        <position position="177"/>
    </location>
</feature>
<gene>
    <name evidence="11" type="ORF">PPL_09302</name>
</gene>
<evidence type="ECO:0000256" key="6">
    <source>
        <dbReference type="ARBA" id="ARBA00023136"/>
    </source>
</evidence>
<evidence type="ECO:0000313" key="11">
    <source>
        <dbReference type="EMBL" id="EFA77804.1"/>
    </source>
</evidence>
<feature type="compositionally biased region" description="Basic and acidic residues" evidence="9">
    <location>
        <begin position="62"/>
        <end position="74"/>
    </location>
</feature>
<name>D3BL70_HETP5</name>
<keyword evidence="3" id="KW-0999">Mitochondrion inner membrane</keyword>
<keyword evidence="12" id="KW-1185">Reference proteome</keyword>
<dbReference type="PANTHER" id="PTHR12383:SF16">
    <property type="entry name" value="MITOCHONDRIAL INNER MEMBRANE PROTEASE SUBUNIT 1"/>
    <property type="match status" value="1"/>
</dbReference>
<feature type="active site" evidence="8">
    <location>
        <position position="135"/>
    </location>
</feature>
<dbReference type="CDD" id="cd06530">
    <property type="entry name" value="S26_SPase_I"/>
    <property type="match status" value="1"/>
</dbReference>
<evidence type="ECO:0000256" key="2">
    <source>
        <dbReference type="ARBA" id="ARBA00022670"/>
    </source>
</evidence>
<keyword evidence="6" id="KW-0472">Membrane</keyword>
<dbReference type="AlphaFoldDB" id="D3BL70"/>
<dbReference type="InterPro" id="IPR036286">
    <property type="entry name" value="LexA/Signal_pep-like_sf"/>
</dbReference>
<dbReference type="GO" id="GO:0006465">
    <property type="term" value="P:signal peptide processing"/>
    <property type="evidence" value="ECO:0007669"/>
    <property type="project" value="InterPro"/>
</dbReference>
<comment type="subcellular location">
    <subcellularLocation>
        <location evidence="1">Mitochondrion inner membrane</location>
    </subcellularLocation>
</comment>
<dbReference type="Pfam" id="PF10502">
    <property type="entry name" value="Peptidase_S26"/>
    <property type="match status" value="2"/>
</dbReference>
<proteinExistence type="inferred from homology"/>
<protein>
    <recommendedName>
        <fullName evidence="10">Peptidase S26 domain-containing protein</fullName>
    </recommendedName>
</protein>
<dbReference type="GeneID" id="31364777"/>
<comment type="similarity">
    <text evidence="7">Belongs to the peptidase S26 family. IMP1 subfamily.</text>
</comment>
<evidence type="ECO:0000256" key="9">
    <source>
        <dbReference type="SAM" id="MobiDB-lite"/>
    </source>
</evidence>
<feature type="region of interest" description="Disordered" evidence="9">
    <location>
        <begin position="50"/>
        <end position="95"/>
    </location>
</feature>
<evidence type="ECO:0000313" key="12">
    <source>
        <dbReference type="Proteomes" id="UP000001396"/>
    </source>
</evidence>
<evidence type="ECO:0000256" key="3">
    <source>
        <dbReference type="ARBA" id="ARBA00022792"/>
    </source>
</evidence>
<dbReference type="PANTHER" id="PTHR12383">
    <property type="entry name" value="PROTEASE FAMILY S26 MITOCHONDRIAL INNER MEMBRANE PROTEASE-RELATED"/>
    <property type="match status" value="1"/>
</dbReference>
<dbReference type="InterPro" id="IPR019533">
    <property type="entry name" value="Peptidase_S26"/>
</dbReference>
<dbReference type="GO" id="GO:0004252">
    <property type="term" value="F:serine-type endopeptidase activity"/>
    <property type="evidence" value="ECO:0007669"/>
    <property type="project" value="InterPro"/>
</dbReference>
<sequence length="257" mass="29491">MNINITKLKYLYSNILNCNNRLSSSCLSFNSIDFKCINKLNTTNRFYHSSNSYSQSSNKTHFNHDDSKENKDDNQEQINDKNYNNKQKEDKYNENEKENIAKSSKETLIVTLKAVGIIYLVREYVISYSLCSGSSMQPTLNSSGDIVFIDKTNMKPYKRDDIIMAVSPTNPSDNICKRIKYLEGDSIVMDTGYGSRRIDIPKGYCWIEGDNPHSSFDSRSYGCIPMSLIKGRVIFRLYPFSWLDSPPPKSISTHKIN</sequence>
<dbReference type="EMBL" id="ADBJ01000039">
    <property type="protein sequence ID" value="EFA77804.1"/>
    <property type="molecule type" value="Genomic_DNA"/>
</dbReference>
<feature type="compositionally biased region" description="Basic and acidic residues" evidence="9">
    <location>
        <begin position="86"/>
        <end position="95"/>
    </location>
</feature>